<keyword evidence="7" id="KW-0560">Oxidoreductase</keyword>
<dbReference type="SUPFAM" id="SSF51412">
    <property type="entry name" value="Inosine monophosphate dehydrogenase (IMPDH)"/>
    <property type="match status" value="1"/>
</dbReference>
<evidence type="ECO:0000256" key="1">
    <source>
        <dbReference type="ARBA" id="ARBA00001917"/>
    </source>
</evidence>
<reference evidence="12 13" key="1">
    <citation type="submission" date="2014-06" db="EMBL/GenBank/DDBJ databases">
        <authorList>
            <person name="Ju J."/>
            <person name="Zhang J."/>
        </authorList>
    </citation>
    <scope>NUCLEOTIDE SEQUENCE [LARGE SCALE GENOMIC DNA]</scope>
    <source>
        <strain evidence="12">DmW_042</strain>
    </source>
</reference>
<evidence type="ECO:0000256" key="5">
    <source>
        <dbReference type="ARBA" id="ARBA00022643"/>
    </source>
</evidence>
<keyword evidence="4" id="KW-0285">Flavoprotein</keyword>
<keyword evidence="8" id="KW-0503">Monooxygenase</keyword>
<dbReference type="InterPro" id="IPR004136">
    <property type="entry name" value="NMO"/>
</dbReference>
<evidence type="ECO:0000313" key="12">
    <source>
        <dbReference type="EMBL" id="OUI84109.1"/>
    </source>
</evidence>
<dbReference type="EMBL" id="JOMM01000047">
    <property type="protein sequence ID" value="OUI84109.1"/>
    <property type="molecule type" value="Genomic_DNA"/>
</dbReference>
<proteinExistence type="inferred from homology"/>
<evidence type="ECO:0000256" key="11">
    <source>
        <dbReference type="ARBA" id="ARBA00067136"/>
    </source>
</evidence>
<dbReference type="PANTHER" id="PTHR42747:SF3">
    <property type="entry name" value="NITRONATE MONOOXYGENASE-RELATED"/>
    <property type="match status" value="1"/>
</dbReference>
<keyword evidence="6" id="KW-0547">Nucleotide-binding</keyword>
<accession>A0A252A4G1</accession>
<evidence type="ECO:0000256" key="4">
    <source>
        <dbReference type="ARBA" id="ARBA00022630"/>
    </source>
</evidence>
<evidence type="ECO:0000313" key="13">
    <source>
        <dbReference type="Proteomes" id="UP000194565"/>
    </source>
</evidence>
<dbReference type="Proteomes" id="UP000194565">
    <property type="component" value="Unassembled WGS sequence"/>
</dbReference>
<dbReference type="Gene3D" id="3.20.20.70">
    <property type="entry name" value="Aldolase class I"/>
    <property type="match status" value="1"/>
</dbReference>
<organism evidence="12 13">
    <name type="scientific">Acetobacter tropicalis</name>
    <dbReference type="NCBI Taxonomy" id="104102"/>
    <lineage>
        <taxon>Bacteria</taxon>
        <taxon>Pseudomonadati</taxon>
        <taxon>Pseudomonadota</taxon>
        <taxon>Alphaproteobacteria</taxon>
        <taxon>Acetobacterales</taxon>
        <taxon>Acetobacteraceae</taxon>
        <taxon>Acetobacter</taxon>
    </lineage>
</organism>
<keyword evidence="12" id="KW-0223">Dioxygenase</keyword>
<evidence type="ECO:0000256" key="9">
    <source>
        <dbReference type="ARBA" id="ARBA00031155"/>
    </source>
</evidence>
<dbReference type="CDD" id="cd04730">
    <property type="entry name" value="NPD_like"/>
    <property type="match status" value="1"/>
</dbReference>
<sequence length="349" mass="36604">MSTIGIDLPIFQAPMAGVSSPALAAAVSEAGGLGALGLGASTAEGAARMIAELQSLTKRPFNLNVFCHSPLARSMDIEAQWIARFQEHFDVEGSLPPTTLREVYQSFIVNKEMTRLLLVTQPRVVSFHFGLPAADIIQALRAAGTILLCSVTNLSDAQTAVAAGVHALIAQGYEAGGHRGLFDPSQPDDQLTTSALTQILVRQLDVPIVAAGGIMNGAGIAAIMALGAAAAQLGTAFVACEESLADEAYRTSLVGNAGYHTVMTSVISGRPARCLANRYTELGKKISIDEVPTYPVAYDLAKALNAAAKRNNRTDYGAQWAGQGAPLARPLPARELIRVLANELERAAS</sequence>
<evidence type="ECO:0000256" key="8">
    <source>
        <dbReference type="ARBA" id="ARBA00023033"/>
    </source>
</evidence>
<evidence type="ECO:0000256" key="2">
    <source>
        <dbReference type="ARBA" id="ARBA00009881"/>
    </source>
</evidence>
<evidence type="ECO:0000256" key="3">
    <source>
        <dbReference type="ARBA" id="ARBA00022575"/>
    </source>
</evidence>
<comment type="cofactor">
    <cofactor evidence="1">
        <name>FMN</name>
        <dbReference type="ChEBI" id="CHEBI:58210"/>
    </cofactor>
</comment>
<dbReference type="InterPro" id="IPR013785">
    <property type="entry name" value="Aldolase_TIM"/>
</dbReference>
<dbReference type="GO" id="GO:0009636">
    <property type="term" value="P:response to toxic substance"/>
    <property type="evidence" value="ECO:0007669"/>
    <property type="project" value="UniProtKB-KW"/>
</dbReference>
<dbReference type="GO" id="GO:0018580">
    <property type="term" value="F:nitronate monooxygenase activity"/>
    <property type="evidence" value="ECO:0007669"/>
    <property type="project" value="InterPro"/>
</dbReference>
<comment type="caution">
    <text evidence="12">The sequence shown here is derived from an EMBL/GenBank/DDBJ whole genome shotgun (WGS) entry which is preliminary data.</text>
</comment>
<comment type="similarity">
    <text evidence="2">Belongs to the nitronate monooxygenase family. NMO class I subfamily.</text>
</comment>
<dbReference type="PANTHER" id="PTHR42747">
    <property type="entry name" value="NITRONATE MONOOXYGENASE-RELATED"/>
    <property type="match status" value="1"/>
</dbReference>
<dbReference type="GO" id="GO:0000166">
    <property type="term" value="F:nucleotide binding"/>
    <property type="evidence" value="ECO:0007669"/>
    <property type="project" value="UniProtKB-KW"/>
</dbReference>
<dbReference type="AlphaFoldDB" id="A0A252A4G1"/>
<evidence type="ECO:0000256" key="7">
    <source>
        <dbReference type="ARBA" id="ARBA00023002"/>
    </source>
</evidence>
<dbReference type="GO" id="GO:0051213">
    <property type="term" value="F:dioxygenase activity"/>
    <property type="evidence" value="ECO:0007669"/>
    <property type="project" value="UniProtKB-KW"/>
</dbReference>
<dbReference type="Pfam" id="PF03060">
    <property type="entry name" value="NMO"/>
    <property type="match status" value="1"/>
</dbReference>
<evidence type="ECO:0000256" key="6">
    <source>
        <dbReference type="ARBA" id="ARBA00022741"/>
    </source>
</evidence>
<evidence type="ECO:0000256" key="10">
    <source>
        <dbReference type="ARBA" id="ARBA00049401"/>
    </source>
</evidence>
<protein>
    <recommendedName>
        <fullName evidence="11">Nitronate monooxygenase</fullName>
    </recommendedName>
    <alternativeName>
        <fullName evidence="9">Propionate 3-nitronate monooxygenase</fullName>
    </alternativeName>
</protein>
<gene>
    <name evidence="12" type="ORF">HC62_13325</name>
</gene>
<keyword evidence="5" id="KW-0288">FMN</keyword>
<comment type="catalytic activity">
    <reaction evidence="10">
        <text>3 propionate 3-nitronate + 3 O2 + H2O = 3 3-oxopropanoate + 2 nitrate + nitrite + H2O2 + 3 H(+)</text>
        <dbReference type="Rhea" id="RHEA:57332"/>
        <dbReference type="ChEBI" id="CHEBI:15377"/>
        <dbReference type="ChEBI" id="CHEBI:15378"/>
        <dbReference type="ChEBI" id="CHEBI:15379"/>
        <dbReference type="ChEBI" id="CHEBI:16240"/>
        <dbReference type="ChEBI" id="CHEBI:16301"/>
        <dbReference type="ChEBI" id="CHEBI:17632"/>
        <dbReference type="ChEBI" id="CHEBI:33190"/>
        <dbReference type="ChEBI" id="CHEBI:136067"/>
    </reaction>
</comment>
<name>A0A252A4G1_9PROT</name>
<keyword evidence="3" id="KW-0216">Detoxification</keyword>
<dbReference type="FunFam" id="3.20.20.70:FF:000154">
    <property type="entry name" value="Probable nitronate monooxygenase"/>
    <property type="match status" value="1"/>
</dbReference>